<accession>A0A7J5Z5F1</accession>
<dbReference type="GO" id="GO:0016020">
    <property type="term" value="C:membrane"/>
    <property type="evidence" value="ECO:0007669"/>
    <property type="project" value="UniProtKB-SubCell"/>
</dbReference>
<feature type="signal peptide" evidence="11">
    <location>
        <begin position="1"/>
        <end position="26"/>
    </location>
</feature>
<keyword evidence="10" id="KW-0393">Immunoglobulin domain</keyword>
<keyword evidence="14" id="KW-1185">Reference proteome</keyword>
<dbReference type="EMBL" id="JAAKFY010000006">
    <property type="protein sequence ID" value="KAF3856027.1"/>
    <property type="molecule type" value="Genomic_DNA"/>
</dbReference>
<keyword evidence="7" id="KW-0472">Membrane</keyword>
<dbReference type="InterPro" id="IPR003599">
    <property type="entry name" value="Ig_sub"/>
</dbReference>
<evidence type="ECO:0000256" key="11">
    <source>
        <dbReference type="SAM" id="SignalP"/>
    </source>
</evidence>
<comment type="caution">
    <text evidence="13">The sequence shown here is derived from an EMBL/GenBank/DDBJ whole genome shotgun (WGS) entry which is preliminary data.</text>
</comment>
<dbReference type="Pfam" id="PF07686">
    <property type="entry name" value="V-set"/>
    <property type="match status" value="1"/>
</dbReference>
<dbReference type="PANTHER" id="PTHR11292">
    <property type="entry name" value="T-CELL SURFACE GLYCOPROTEIN CD8 BETA CHAIN"/>
    <property type="match status" value="1"/>
</dbReference>
<evidence type="ECO:0000256" key="6">
    <source>
        <dbReference type="ARBA" id="ARBA00023130"/>
    </source>
</evidence>
<evidence type="ECO:0000259" key="12">
    <source>
        <dbReference type="SMART" id="SM00409"/>
    </source>
</evidence>
<keyword evidence="6" id="KW-1064">Adaptive immunity</keyword>
<dbReference type="Proteomes" id="UP000518266">
    <property type="component" value="Unassembled WGS sequence"/>
</dbReference>
<dbReference type="GO" id="GO:0015026">
    <property type="term" value="F:coreceptor activity"/>
    <property type="evidence" value="ECO:0007669"/>
    <property type="project" value="InterPro"/>
</dbReference>
<evidence type="ECO:0000256" key="1">
    <source>
        <dbReference type="ARBA" id="ARBA00004479"/>
    </source>
</evidence>
<dbReference type="InterPro" id="IPR013783">
    <property type="entry name" value="Ig-like_fold"/>
</dbReference>
<dbReference type="SUPFAM" id="SSF48726">
    <property type="entry name" value="Immunoglobulin"/>
    <property type="match status" value="1"/>
</dbReference>
<name>A0A7J5Z5F1_DISMA</name>
<comment type="subcellular location">
    <subcellularLocation>
        <location evidence="1">Membrane</location>
        <topology evidence="1">Single-pass type I membrane protein</topology>
    </subcellularLocation>
</comment>
<keyword evidence="2" id="KW-0812">Transmembrane</keyword>
<sequence>MEMDKMILLPLAWTLWTVSLWTLGSSQTLLQEPLTVIYPKILSSSSIECDCADVLCDSVYWFRSISNNSKMEFIGQGNHADRITFGKGVDKSRFKLISKSKKLFALQIINLTKEDTGTYSCVLKKKNTTWKPGTLLLPGVTCSDVQWSTKDMKITSANNMPSSLTAKCAPVREEVDVSKGSNHW</sequence>
<dbReference type="OrthoDB" id="9394844at2759"/>
<keyword evidence="5" id="KW-1133">Transmembrane helix</keyword>
<evidence type="ECO:0000313" key="13">
    <source>
        <dbReference type="EMBL" id="KAF3856027.1"/>
    </source>
</evidence>
<keyword evidence="3 11" id="KW-0732">Signal</keyword>
<proteinExistence type="predicted"/>
<dbReference type="GO" id="GO:0009986">
    <property type="term" value="C:cell surface"/>
    <property type="evidence" value="ECO:0007669"/>
    <property type="project" value="TreeGrafter"/>
</dbReference>
<evidence type="ECO:0000313" key="14">
    <source>
        <dbReference type="Proteomes" id="UP000518266"/>
    </source>
</evidence>
<organism evidence="13 14">
    <name type="scientific">Dissostichus mawsoni</name>
    <name type="common">Antarctic cod</name>
    <dbReference type="NCBI Taxonomy" id="36200"/>
    <lineage>
        <taxon>Eukaryota</taxon>
        <taxon>Metazoa</taxon>
        <taxon>Chordata</taxon>
        <taxon>Craniata</taxon>
        <taxon>Vertebrata</taxon>
        <taxon>Euteleostomi</taxon>
        <taxon>Actinopterygii</taxon>
        <taxon>Neopterygii</taxon>
        <taxon>Teleostei</taxon>
        <taxon>Neoteleostei</taxon>
        <taxon>Acanthomorphata</taxon>
        <taxon>Eupercaria</taxon>
        <taxon>Perciformes</taxon>
        <taxon>Notothenioidei</taxon>
        <taxon>Nototheniidae</taxon>
        <taxon>Dissostichus</taxon>
    </lineage>
</organism>
<reference evidence="13 14" key="1">
    <citation type="submission" date="2020-03" db="EMBL/GenBank/DDBJ databases">
        <title>Dissostichus mawsoni Genome sequencing and assembly.</title>
        <authorList>
            <person name="Park H."/>
        </authorList>
    </citation>
    <scope>NUCLEOTIDE SEQUENCE [LARGE SCALE GENOMIC DNA]</scope>
    <source>
        <strain evidence="13">DM0001</strain>
        <tissue evidence="13">Muscle</tissue>
    </source>
</reference>
<dbReference type="PANTHER" id="PTHR11292:SF7">
    <property type="entry name" value="T-CELL SURFACE GLYCOPROTEIN CD8 BETA CHAIN-RELATED"/>
    <property type="match status" value="1"/>
</dbReference>
<feature type="chain" id="PRO_5029800622" description="Immunoglobulin domain-containing protein" evidence="11">
    <location>
        <begin position="27"/>
        <end position="184"/>
    </location>
</feature>
<evidence type="ECO:0000256" key="3">
    <source>
        <dbReference type="ARBA" id="ARBA00022729"/>
    </source>
</evidence>
<evidence type="ECO:0000256" key="7">
    <source>
        <dbReference type="ARBA" id="ARBA00023136"/>
    </source>
</evidence>
<dbReference type="GO" id="GO:0050776">
    <property type="term" value="P:regulation of immune response"/>
    <property type="evidence" value="ECO:0007669"/>
    <property type="project" value="InterPro"/>
</dbReference>
<protein>
    <recommendedName>
        <fullName evidence="12">Immunoglobulin domain-containing protein</fullName>
    </recommendedName>
</protein>
<feature type="domain" description="Immunoglobulin" evidence="12">
    <location>
        <begin position="34"/>
        <end position="138"/>
    </location>
</feature>
<evidence type="ECO:0000256" key="5">
    <source>
        <dbReference type="ARBA" id="ARBA00022989"/>
    </source>
</evidence>
<evidence type="ECO:0000256" key="8">
    <source>
        <dbReference type="ARBA" id="ARBA00023157"/>
    </source>
</evidence>
<evidence type="ECO:0000256" key="2">
    <source>
        <dbReference type="ARBA" id="ARBA00022692"/>
    </source>
</evidence>
<evidence type="ECO:0000256" key="4">
    <source>
        <dbReference type="ARBA" id="ARBA00022859"/>
    </source>
</evidence>
<gene>
    <name evidence="13" type="ORF">F7725_016750</name>
</gene>
<dbReference type="InterPro" id="IPR036179">
    <property type="entry name" value="Ig-like_dom_sf"/>
</dbReference>
<dbReference type="GO" id="GO:0042288">
    <property type="term" value="F:MHC class I protein binding"/>
    <property type="evidence" value="ECO:0007669"/>
    <property type="project" value="InterPro"/>
</dbReference>
<dbReference type="Gene3D" id="2.60.40.10">
    <property type="entry name" value="Immunoglobulins"/>
    <property type="match status" value="1"/>
</dbReference>
<evidence type="ECO:0000256" key="10">
    <source>
        <dbReference type="ARBA" id="ARBA00023319"/>
    </source>
</evidence>
<dbReference type="GO" id="GO:0002250">
    <property type="term" value="P:adaptive immune response"/>
    <property type="evidence" value="ECO:0007669"/>
    <property type="project" value="UniProtKB-KW"/>
</dbReference>
<keyword evidence="9" id="KW-0325">Glycoprotein</keyword>
<dbReference type="AlphaFoldDB" id="A0A7J5Z5F1"/>
<dbReference type="InterPro" id="IPR013106">
    <property type="entry name" value="Ig_V-set"/>
</dbReference>
<keyword evidence="4" id="KW-0391">Immunity</keyword>
<evidence type="ECO:0000256" key="9">
    <source>
        <dbReference type="ARBA" id="ARBA00023180"/>
    </source>
</evidence>
<dbReference type="SMART" id="SM00409">
    <property type="entry name" value="IG"/>
    <property type="match status" value="1"/>
</dbReference>
<dbReference type="InterPro" id="IPR042414">
    <property type="entry name" value="CD8B"/>
</dbReference>
<keyword evidence="8" id="KW-1015">Disulfide bond</keyword>